<dbReference type="PROSITE" id="PS50801">
    <property type="entry name" value="STAS"/>
    <property type="match status" value="1"/>
</dbReference>
<protein>
    <recommendedName>
        <fullName evidence="1">STAS domain-containing protein</fullName>
    </recommendedName>
</protein>
<dbReference type="InterPro" id="IPR036513">
    <property type="entry name" value="STAS_dom_sf"/>
</dbReference>
<dbReference type="Gene3D" id="3.30.750.24">
    <property type="entry name" value="STAS domain"/>
    <property type="match status" value="1"/>
</dbReference>
<dbReference type="CDD" id="cd07043">
    <property type="entry name" value="STAS_anti-anti-sigma_factors"/>
    <property type="match status" value="1"/>
</dbReference>
<comment type="caution">
    <text evidence="2">The sequence shown here is derived from an EMBL/GenBank/DDBJ whole genome shotgun (WGS) entry which is preliminary data.</text>
</comment>
<proteinExistence type="predicted"/>
<dbReference type="SUPFAM" id="SSF52091">
    <property type="entry name" value="SpoIIaa-like"/>
    <property type="match status" value="1"/>
</dbReference>
<dbReference type="Pfam" id="PF13466">
    <property type="entry name" value="STAS_2"/>
    <property type="match status" value="1"/>
</dbReference>
<evidence type="ECO:0000313" key="2">
    <source>
        <dbReference type="EMBL" id="GMA20265.1"/>
    </source>
</evidence>
<keyword evidence="3" id="KW-1185">Reference proteome</keyword>
<dbReference type="EMBL" id="BSUJ01000001">
    <property type="protein sequence ID" value="GMA20265.1"/>
    <property type="molecule type" value="Genomic_DNA"/>
</dbReference>
<evidence type="ECO:0000313" key="3">
    <source>
        <dbReference type="Proteomes" id="UP001157109"/>
    </source>
</evidence>
<dbReference type="InterPro" id="IPR002645">
    <property type="entry name" value="STAS_dom"/>
</dbReference>
<organism evidence="2 3">
    <name type="scientific">Arsenicicoccus piscis</name>
    <dbReference type="NCBI Taxonomy" id="673954"/>
    <lineage>
        <taxon>Bacteria</taxon>
        <taxon>Bacillati</taxon>
        <taxon>Actinomycetota</taxon>
        <taxon>Actinomycetes</taxon>
        <taxon>Micrococcales</taxon>
        <taxon>Intrasporangiaceae</taxon>
        <taxon>Arsenicicoccus</taxon>
    </lineage>
</organism>
<dbReference type="RefSeq" id="WP_241445769.1">
    <property type="nucleotide sequence ID" value="NZ_BSUJ01000001.1"/>
</dbReference>
<dbReference type="Proteomes" id="UP001157109">
    <property type="component" value="Unassembled WGS sequence"/>
</dbReference>
<dbReference type="InterPro" id="IPR058548">
    <property type="entry name" value="MlaB-like_STAS"/>
</dbReference>
<accession>A0ABQ6HRS5</accession>
<feature type="domain" description="STAS" evidence="1">
    <location>
        <begin position="36"/>
        <end position="109"/>
    </location>
</feature>
<reference evidence="3" key="1">
    <citation type="journal article" date="2019" name="Int. J. Syst. Evol. Microbiol.">
        <title>The Global Catalogue of Microorganisms (GCM) 10K type strain sequencing project: providing services to taxonomists for standard genome sequencing and annotation.</title>
        <authorList>
            <consortium name="The Broad Institute Genomics Platform"/>
            <consortium name="The Broad Institute Genome Sequencing Center for Infectious Disease"/>
            <person name="Wu L."/>
            <person name="Ma J."/>
        </authorList>
    </citation>
    <scope>NUCLEOTIDE SEQUENCE [LARGE SCALE GENOMIC DNA]</scope>
    <source>
        <strain evidence="3">NBRC 105830</strain>
    </source>
</reference>
<name>A0ABQ6HRS5_9MICO</name>
<sequence>MTTGSTLSPTGSAGAATAAAAPAVVEELVPGQEVLVRGRLDVRSVAEVRDALHRVLLSGRGDLLIHLAEAEVHDSSGLAVVVSVHRRAVALERRLVVVDATPRLERLVRGSRLHRVLNWQAPREDLLAGRRRQGRPVVTVTP</sequence>
<gene>
    <name evidence="2" type="ORF">GCM10025862_22860</name>
</gene>
<evidence type="ECO:0000259" key="1">
    <source>
        <dbReference type="PROSITE" id="PS50801"/>
    </source>
</evidence>